<keyword evidence="1 6" id="KW-0597">Phosphoprotein</keyword>
<dbReference type="InterPro" id="IPR007492">
    <property type="entry name" value="LytTR_DNA-bd_dom"/>
</dbReference>
<dbReference type="SMART" id="SM00448">
    <property type="entry name" value="REC"/>
    <property type="match status" value="1"/>
</dbReference>
<evidence type="ECO:0000256" key="4">
    <source>
        <dbReference type="ARBA" id="ARBA00023125"/>
    </source>
</evidence>
<dbReference type="SUPFAM" id="SSF52172">
    <property type="entry name" value="CheY-like"/>
    <property type="match status" value="1"/>
</dbReference>
<dbReference type="OrthoDB" id="9787344at2"/>
<feature type="modified residue" description="4-aspartylphosphate" evidence="6">
    <location>
        <position position="57"/>
    </location>
</feature>
<keyword evidence="2" id="KW-0902">Two-component regulatory system</keyword>
<evidence type="ECO:0000256" key="5">
    <source>
        <dbReference type="ARBA" id="ARBA00023163"/>
    </source>
</evidence>
<organism evidence="8 9">
    <name type="scientific">Cecembia rubra</name>
    <dbReference type="NCBI Taxonomy" id="1485585"/>
    <lineage>
        <taxon>Bacteria</taxon>
        <taxon>Pseudomonadati</taxon>
        <taxon>Bacteroidota</taxon>
        <taxon>Cytophagia</taxon>
        <taxon>Cytophagales</taxon>
        <taxon>Cyclobacteriaceae</taxon>
        <taxon>Cecembia</taxon>
    </lineage>
</organism>
<dbReference type="PANTHER" id="PTHR48111:SF1">
    <property type="entry name" value="TWO-COMPONENT RESPONSE REGULATOR ORR33"/>
    <property type="match status" value="1"/>
</dbReference>
<evidence type="ECO:0000313" key="9">
    <source>
        <dbReference type="Proteomes" id="UP000240708"/>
    </source>
</evidence>
<evidence type="ECO:0000256" key="6">
    <source>
        <dbReference type="PROSITE-ProRule" id="PRU00169"/>
    </source>
</evidence>
<dbReference type="Proteomes" id="UP000240708">
    <property type="component" value="Unassembled WGS sequence"/>
</dbReference>
<dbReference type="Gene3D" id="3.40.50.2300">
    <property type="match status" value="1"/>
</dbReference>
<sequence>MNTKLKCLLLDDELPGLTYLKMLCEQIPDLEVIKAFNDPKIFLKEVPKMDFDICILDIEMPEMNGLQIANLLDGKPVIFATAYKDYAAEAFDLNAIDYIRKPIHIERLKQAIDKAKKQLAIPLDQKSKTYIQLNTDKGKALLYFDKIAYIKTSEIDSRDKIARLFDGNEILIKNITFEKLTEILPKNSFCRINKREILSIKAVQFFSFDEITSNLTNEQGREMRFTLGENFRNEFLLKVKI</sequence>
<keyword evidence="3" id="KW-0805">Transcription regulation</keyword>
<gene>
    <name evidence="8" type="ORF">CLV48_10773</name>
</gene>
<dbReference type="Gene3D" id="2.40.50.1020">
    <property type="entry name" value="LytTr DNA-binding domain"/>
    <property type="match status" value="1"/>
</dbReference>
<dbReference type="Pfam" id="PF00072">
    <property type="entry name" value="Response_reg"/>
    <property type="match status" value="1"/>
</dbReference>
<dbReference type="RefSeq" id="WP_106567743.1">
    <property type="nucleotide sequence ID" value="NZ_PYGF01000007.1"/>
</dbReference>
<dbReference type="PANTHER" id="PTHR48111">
    <property type="entry name" value="REGULATOR OF RPOS"/>
    <property type="match status" value="1"/>
</dbReference>
<dbReference type="PROSITE" id="PS50110">
    <property type="entry name" value="RESPONSE_REGULATORY"/>
    <property type="match status" value="1"/>
</dbReference>
<keyword evidence="9" id="KW-1185">Reference proteome</keyword>
<proteinExistence type="predicted"/>
<keyword evidence="4 8" id="KW-0238">DNA-binding</keyword>
<feature type="domain" description="Response regulatory" evidence="7">
    <location>
        <begin position="6"/>
        <end position="116"/>
    </location>
</feature>
<reference evidence="8 9" key="1">
    <citation type="submission" date="2018-03" db="EMBL/GenBank/DDBJ databases">
        <title>Genomic Encyclopedia of Archaeal and Bacterial Type Strains, Phase II (KMG-II): from individual species to whole genera.</title>
        <authorList>
            <person name="Goeker M."/>
        </authorList>
    </citation>
    <scope>NUCLEOTIDE SEQUENCE [LARGE SCALE GENOMIC DNA]</scope>
    <source>
        <strain evidence="8 9">DSM 28057</strain>
    </source>
</reference>
<name>A0A2P8E1L4_9BACT</name>
<evidence type="ECO:0000256" key="3">
    <source>
        <dbReference type="ARBA" id="ARBA00023015"/>
    </source>
</evidence>
<dbReference type="SMART" id="SM00850">
    <property type="entry name" value="LytTR"/>
    <property type="match status" value="1"/>
</dbReference>
<evidence type="ECO:0000259" key="7">
    <source>
        <dbReference type="PROSITE" id="PS50110"/>
    </source>
</evidence>
<keyword evidence="5" id="KW-0804">Transcription</keyword>
<dbReference type="GO" id="GO:0000976">
    <property type="term" value="F:transcription cis-regulatory region binding"/>
    <property type="evidence" value="ECO:0007669"/>
    <property type="project" value="TreeGrafter"/>
</dbReference>
<dbReference type="AlphaFoldDB" id="A0A2P8E1L4"/>
<dbReference type="GO" id="GO:0006355">
    <property type="term" value="P:regulation of DNA-templated transcription"/>
    <property type="evidence" value="ECO:0007669"/>
    <property type="project" value="TreeGrafter"/>
</dbReference>
<protein>
    <submittedName>
        <fullName evidence="8">DNA-binding LytR/AlgR family response regulator</fullName>
    </submittedName>
</protein>
<dbReference type="InterPro" id="IPR001789">
    <property type="entry name" value="Sig_transdc_resp-reg_receiver"/>
</dbReference>
<dbReference type="InterPro" id="IPR011006">
    <property type="entry name" value="CheY-like_superfamily"/>
</dbReference>
<evidence type="ECO:0000256" key="2">
    <source>
        <dbReference type="ARBA" id="ARBA00023012"/>
    </source>
</evidence>
<evidence type="ECO:0000313" key="8">
    <source>
        <dbReference type="EMBL" id="PSL03355.1"/>
    </source>
</evidence>
<dbReference type="GO" id="GO:0000156">
    <property type="term" value="F:phosphorelay response regulator activity"/>
    <property type="evidence" value="ECO:0007669"/>
    <property type="project" value="TreeGrafter"/>
</dbReference>
<evidence type="ECO:0000256" key="1">
    <source>
        <dbReference type="ARBA" id="ARBA00022553"/>
    </source>
</evidence>
<comment type="caution">
    <text evidence="8">The sequence shown here is derived from an EMBL/GenBank/DDBJ whole genome shotgun (WGS) entry which is preliminary data.</text>
</comment>
<dbReference type="GO" id="GO:0005829">
    <property type="term" value="C:cytosol"/>
    <property type="evidence" value="ECO:0007669"/>
    <property type="project" value="TreeGrafter"/>
</dbReference>
<dbReference type="EMBL" id="PYGF01000007">
    <property type="protein sequence ID" value="PSL03355.1"/>
    <property type="molecule type" value="Genomic_DNA"/>
</dbReference>
<dbReference type="InterPro" id="IPR039420">
    <property type="entry name" value="WalR-like"/>
</dbReference>
<dbReference type="GO" id="GO:0032993">
    <property type="term" value="C:protein-DNA complex"/>
    <property type="evidence" value="ECO:0007669"/>
    <property type="project" value="TreeGrafter"/>
</dbReference>
<accession>A0A2P8E1L4</accession>